<comment type="catalytic activity">
    <reaction evidence="5 6">
        <text>queuosine 5'-phosphate + H2O = queuine + D-ribose 5-phosphate</text>
        <dbReference type="Rhea" id="RHEA:75387"/>
        <dbReference type="ChEBI" id="CHEBI:15377"/>
        <dbReference type="ChEBI" id="CHEBI:17433"/>
        <dbReference type="ChEBI" id="CHEBI:78346"/>
        <dbReference type="ChEBI" id="CHEBI:194371"/>
    </reaction>
    <physiologicalReaction direction="left-to-right" evidence="5 6">
        <dbReference type="Rhea" id="RHEA:75388"/>
    </physiologicalReaction>
</comment>
<dbReference type="Proteomes" id="UP000053097">
    <property type="component" value="Unassembled WGS sequence"/>
</dbReference>
<accession>A0A026WVF6</accession>
<dbReference type="InterPro" id="IPR019438">
    <property type="entry name" value="Q_salvage"/>
</dbReference>
<keyword evidence="8" id="KW-1185">Reference proteome</keyword>
<sequence>MALMPRESGKLVASLAKDVFIEKEGIKNLALAVLDGFKTRKIRPGNFSQVKFHPKRDDPRAADWIFVLDTLNFSFWTETGAKKWRVNGETGYFAFCAAIKRAIDEGKPMWDPKYYSQITQQDAEVIFRGDDDTGIPLMQDRLTNLHEAGKVLLNKYQGTFVRLVESCGGSADKLLKLIVSEFASYRDEADYEDANCKYRISIYKRAQILIGDIWACFEGRGLGKFQDIDCITMFADYRIPQVLVHFGAMRYSNLLMNKLKSDEPLKQGSREEVELRACSIEAVEQVCDEVRRLIQADSGMGLDPTAVNAIAIDHFLWDYRREHAEELEHIPFHKTRTIYY</sequence>
<evidence type="ECO:0000256" key="4">
    <source>
        <dbReference type="ARBA" id="ARBA00035393"/>
    </source>
</evidence>
<protein>
    <recommendedName>
        <fullName evidence="3 6">Queuosine 5'-phosphate N-glycosylase/hydrolase</fullName>
        <ecNumber evidence="6">3.2.2.-</ecNumber>
    </recommendedName>
    <alternativeName>
        <fullName evidence="4 6">Queuosine-nucleotide N-glycosylase/hydrolase</fullName>
    </alternativeName>
</protein>
<proteinExistence type="inferred from homology"/>
<evidence type="ECO:0000256" key="3">
    <source>
        <dbReference type="ARBA" id="ARBA00035306"/>
    </source>
</evidence>
<dbReference type="GO" id="GO:0006400">
    <property type="term" value="P:tRNA modification"/>
    <property type="evidence" value="ECO:0007669"/>
    <property type="project" value="TreeGrafter"/>
</dbReference>
<comment type="function">
    <text evidence="6">Catalyzes the hydrolysis of queuosine 5'-phosphate, releasing the nucleobase queuine (q). Is required for salvage of queuine from exogenous queuosine (Q) that is imported and then converted to queuosine 5'-phosphate intracellularly.</text>
</comment>
<keyword evidence="1 6" id="KW-0378">Hydrolase</keyword>
<evidence type="ECO:0000313" key="7">
    <source>
        <dbReference type="EMBL" id="EZA59621.1"/>
    </source>
</evidence>
<dbReference type="GO" id="GO:0016787">
    <property type="term" value="F:hydrolase activity"/>
    <property type="evidence" value="ECO:0007669"/>
    <property type="project" value="UniProtKB-KW"/>
</dbReference>
<dbReference type="OMA" id="FSFWSEE"/>
<evidence type="ECO:0000313" key="8">
    <source>
        <dbReference type="Proteomes" id="UP000053097"/>
    </source>
</evidence>
<dbReference type="EMBL" id="KK107102">
    <property type="protein sequence ID" value="EZA59621.1"/>
    <property type="molecule type" value="Genomic_DNA"/>
</dbReference>
<evidence type="ECO:0000256" key="1">
    <source>
        <dbReference type="ARBA" id="ARBA00022801"/>
    </source>
</evidence>
<dbReference type="AlphaFoldDB" id="A0A026WVF6"/>
<evidence type="ECO:0000256" key="5">
    <source>
        <dbReference type="ARBA" id="ARBA00048204"/>
    </source>
</evidence>
<dbReference type="PANTHER" id="PTHR21314">
    <property type="entry name" value="QUEUOSINE 5'-PHOSPHATE N-GLYCOSYLASE_HYDROLASE-RELATED"/>
    <property type="match status" value="1"/>
</dbReference>
<dbReference type="PANTHER" id="PTHR21314:SF0">
    <property type="entry name" value="QUEUOSINE 5'-PHOSPHATE N-GLYCOSYLASE_HYDROLASE"/>
    <property type="match status" value="1"/>
</dbReference>
<evidence type="ECO:0000256" key="2">
    <source>
        <dbReference type="ARBA" id="ARBA00035119"/>
    </source>
</evidence>
<evidence type="ECO:0000256" key="6">
    <source>
        <dbReference type="RuleBase" id="RU365002"/>
    </source>
</evidence>
<reference evidence="7 8" key="1">
    <citation type="journal article" date="2014" name="Curr. Biol.">
        <title>The genome of the clonal raider ant Cerapachys biroi.</title>
        <authorList>
            <person name="Oxley P.R."/>
            <person name="Ji L."/>
            <person name="Fetter-Pruneda I."/>
            <person name="McKenzie S.K."/>
            <person name="Li C."/>
            <person name="Hu H."/>
            <person name="Zhang G."/>
            <person name="Kronauer D.J."/>
        </authorList>
    </citation>
    <scope>NUCLEOTIDE SEQUENCE [LARGE SCALE GENOMIC DNA]</scope>
</reference>
<gene>
    <name evidence="7" type="ORF">X777_16791</name>
</gene>
<dbReference type="STRING" id="2015173.A0A026WVF6"/>
<dbReference type="EC" id="3.2.2.-" evidence="6"/>
<name>A0A026WVF6_OOCBI</name>
<comment type="similarity">
    <text evidence="2 6">Belongs to the QNG1 protein family.</text>
</comment>
<dbReference type="OrthoDB" id="416777at2759"/>
<dbReference type="Pfam" id="PF10343">
    <property type="entry name" value="Q_salvage"/>
    <property type="match status" value="1"/>
</dbReference>
<organism evidence="7 8">
    <name type="scientific">Ooceraea biroi</name>
    <name type="common">Clonal raider ant</name>
    <name type="synonym">Cerapachys biroi</name>
    <dbReference type="NCBI Taxonomy" id="2015173"/>
    <lineage>
        <taxon>Eukaryota</taxon>
        <taxon>Metazoa</taxon>
        <taxon>Ecdysozoa</taxon>
        <taxon>Arthropoda</taxon>
        <taxon>Hexapoda</taxon>
        <taxon>Insecta</taxon>
        <taxon>Pterygota</taxon>
        <taxon>Neoptera</taxon>
        <taxon>Endopterygota</taxon>
        <taxon>Hymenoptera</taxon>
        <taxon>Apocrita</taxon>
        <taxon>Aculeata</taxon>
        <taxon>Formicoidea</taxon>
        <taxon>Formicidae</taxon>
        <taxon>Dorylinae</taxon>
        <taxon>Ooceraea</taxon>
    </lineage>
</organism>